<keyword evidence="5 7" id="KW-1133">Transmembrane helix</keyword>
<evidence type="ECO:0000256" key="3">
    <source>
        <dbReference type="ARBA" id="ARBA00022692"/>
    </source>
</evidence>
<feature type="transmembrane region" description="Helical" evidence="7">
    <location>
        <begin position="176"/>
        <end position="194"/>
    </location>
</feature>
<dbReference type="InterPro" id="IPR035952">
    <property type="entry name" value="Rhomboid-like_sf"/>
</dbReference>
<keyword evidence="9" id="KW-0645">Protease</keyword>
<dbReference type="EMBL" id="PVUE01000004">
    <property type="protein sequence ID" value="PRZ42757.1"/>
    <property type="molecule type" value="Genomic_DNA"/>
</dbReference>
<proteinExistence type="inferred from homology"/>
<accession>A0A2T1A2P2</accession>
<feature type="transmembrane region" description="Helical" evidence="7">
    <location>
        <begin position="120"/>
        <end position="140"/>
    </location>
</feature>
<keyword evidence="3 7" id="KW-0812">Transmembrane</keyword>
<comment type="similarity">
    <text evidence="2">Belongs to the peptidase S54 family.</text>
</comment>
<evidence type="ECO:0000256" key="4">
    <source>
        <dbReference type="ARBA" id="ARBA00022801"/>
    </source>
</evidence>
<evidence type="ECO:0000256" key="1">
    <source>
        <dbReference type="ARBA" id="ARBA00004141"/>
    </source>
</evidence>
<evidence type="ECO:0000256" key="6">
    <source>
        <dbReference type="ARBA" id="ARBA00023136"/>
    </source>
</evidence>
<evidence type="ECO:0000313" key="9">
    <source>
        <dbReference type="EMBL" id="PRZ42757.1"/>
    </source>
</evidence>
<dbReference type="GO" id="GO:0016020">
    <property type="term" value="C:membrane"/>
    <property type="evidence" value="ECO:0007669"/>
    <property type="project" value="UniProtKB-SubCell"/>
</dbReference>
<evidence type="ECO:0000256" key="7">
    <source>
        <dbReference type="SAM" id="Phobius"/>
    </source>
</evidence>
<feature type="domain" description="Peptidase S54 rhomboid" evidence="8">
    <location>
        <begin position="111"/>
        <end position="240"/>
    </location>
</feature>
<dbReference type="PANTHER" id="PTHR43731:SF14">
    <property type="entry name" value="PRESENILIN-ASSOCIATED RHOMBOID-LIKE PROTEIN, MITOCHONDRIAL"/>
    <property type="match status" value="1"/>
</dbReference>
<dbReference type="AlphaFoldDB" id="A0A2T1A2P2"/>
<dbReference type="InterPro" id="IPR022764">
    <property type="entry name" value="Peptidase_S54_rhomboid_dom"/>
</dbReference>
<organism evidence="9 10">
    <name type="scientific">Antricoccus suffuscus</name>
    <dbReference type="NCBI Taxonomy" id="1629062"/>
    <lineage>
        <taxon>Bacteria</taxon>
        <taxon>Bacillati</taxon>
        <taxon>Actinomycetota</taxon>
        <taxon>Actinomycetes</taxon>
        <taxon>Geodermatophilales</taxon>
        <taxon>Antricoccaceae</taxon>
        <taxon>Antricoccus</taxon>
    </lineage>
</organism>
<dbReference type="Pfam" id="PF01694">
    <property type="entry name" value="Rhomboid"/>
    <property type="match status" value="1"/>
</dbReference>
<evidence type="ECO:0000313" key="10">
    <source>
        <dbReference type="Proteomes" id="UP000237752"/>
    </source>
</evidence>
<protein>
    <submittedName>
        <fullName evidence="9">Membrane associated rhomboid family serine protease</fullName>
    </submittedName>
</protein>
<keyword evidence="10" id="KW-1185">Reference proteome</keyword>
<dbReference type="GO" id="GO:0004252">
    <property type="term" value="F:serine-type endopeptidase activity"/>
    <property type="evidence" value="ECO:0007669"/>
    <property type="project" value="InterPro"/>
</dbReference>
<evidence type="ECO:0000256" key="5">
    <source>
        <dbReference type="ARBA" id="ARBA00022989"/>
    </source>
</evidence>
<feature type="transmembrane region" description="Helical" evidence="7">
    <location>
        <begin position="152"/>
        <end position="170"/>
    </location>
</feature>
<feature type="transmembrane region" description="Helical" evidence="7">
    <location>
        <begin position="226"/>
        <end position="242"/>
    </location>
</feature>
<reference evidence="9 10" key="1">
    <citation type="submission" date="2018-03" db="EMBL/GenBank/DDBJ databases">
        <title>Genomic Encyclopedia of Archaeal and Bacterial Type Strains, Phase II (KMG-II): from individual species to whole genera.</title>
        <authorList>
            <person name="Goeker M."/>
        </authorList>
    </citation>
    <scope>NUCLEOTIDE SEQUENCE [LARGE SCALE GENOMIC DNA]</scope>
    <source>
        <strain evidence="9 10">DSM 100065</strain>
    </source>
</reference>
<dbReference type="GO" id="GO:0006508">
    <property type="term" value="P:proteolysis"/>
    <property type="evidence" value="ECO:0007669"/>
    <property type="project" value="UniProtKB-KW"/>
</dbReference>
<dbReference type="Proteomes" id="UP000237752">
    <property type="component" value="Unassembled WGS sequence"/>
</dbReference>
<name>A0A2T1A2P2_9ACTN</name>
<feature type="transmembrane region" description="Helical" evidence="7">
    <location>
        <begin position="201"/>
        <end position="220"/>
    </location>
</feature>
<sequence length="249" mass="26386">MTTCYRHPDRPTAITCTRCGKPICPDCMTAASVGFQCPECVREGARSVRRPSVARTTAYRARNFGVVTVGLIAINVVMYVVTAATAHSLTNPSGSPVFFDLALYGPFVDAGQYWRLLTTAFLHFGLTHLAVNMFSLYIIGNSIEQALGKVRYGALYLLSGLGASGAAYLFTPNSLVAGASGAVFGLLGGAAVLMVRNKANLRPLISILALNIVISLLPGISLSAHVGGFITGAVVTYLLLLTRKPSRRS</sequence>
<dbReference type="SUPFAM" id="SSF144091">
    <property type="entry name" value="Rhomboid-like"/>
    <property type="match status" value="1"/>
</dbReference>
<keyword evidence="6 7" id="KW-0472">Membrane</keyword>
<keyword evidence="4" id="KW-0378">Hydrolase</keyword>
<dbReference type="Gene3D" id="1.20.1540.10">
    <property type="entry name" value="Rhomboid-like"/>
    <property type="match status" value="1"/>
</dbReference>
<feature type="transmembrane region" description="Helical" evidence="7">
    <location>
        <begin position="64"/>
        <end position="86"/>
    </location>
</feature>
<comment type="caution">
    <text evidence="9">The sequence shown here is derived from an EMBL/GenBank/DDBJ whole genome shotgun (WGS) entry which is preliminary data.</text>
</comment>
<dbReference type="InterPro" id="IPR050925">
    <property type="entry name" value="Rhomboid_protease_S54"/>
</dbReference>
<evidence type="ECO:0000259" key="8">
    <source>
        <dbReference type="Pfam" id="PF01694"/>
    </source>
</evidence>
<gene>
    <name evidence="9" type="ORF">CLV47_104103</name>
</gene>
<comment type="subcellular location">
    <subcellularLocation>
        <location evidence="1">Membrane</location>
        <topology evidence="1">Multi-pass membrane protein</topology>
    </subcellularLocation>
</comment>
<evidence type="ECO:0000256" key="2">
    <source>
        <dbReference type="ARBA" id="ARBA00009045"/>
    </source>
</evidence>
<dbReference type="PANTHER" id="PTHR43731">
    <property type="entry name" value="RHOMBOID PROTEASE"/>
    <property type="match status" value="1"/>
</dbReference>